<keyword evidence="4" id="KW-1185">Reference proteome</keyword>
<dbReference type="SUPFAM" id="SSF53756">
    <property type="entry name" value="UDP-Glycosyltransferase/glycogen phosphorylase"/>
    <property type="match status" value="1"/>
</dbReference>
<reference evidence="3 4" key="1">
    <citation type="journal article" date="2016" name="Microb. Cell Fact.">
        <title>Dissection of exopolysaccharide biosynthesis in Kozakia baliensis.</title>
        <authorList>
            <person name="Brandt J.U."/>
            <person name="Jakob F."/>
            <person name="Behr J."/>
            <person name="Geissler A.J."/>
            <person name="Vogel R.F."/>
        </authorList>
    </citation>
    <scope>NUCLEOTIDE SEQUENCE [LARGE SCALE GENOMIC DNA]</scope>
    <source>
        <strain evidence="3 4">DSM 14400</strain>
    </source>
</reference>
<evidence type="ECO:0000256" key="1">
    <source>
        <dbReference type="ARBA" id="ARBA00022737"/>
    </source>
</evidence>
<dbReference type="PANTHER" id="PTHR44943:SF8">
    <property type="entry name" value="TPR REPEAT-CONTAINING PROTEIN MJ0263"/>
    <property type="match status" value="1"/>
</dbReference>
<dbReference type="SMART" id="SM00028">
    <property type="entry name" value="TPR"/>
    <property type="match status" value="5"/>
</dbReference>
<dbReference type="Proteomes" id="UP000179145">
    <property type="component" value="Chromosome"/>
</dbReference>
<dbReference type="KEGG" id="kba:A0U89_13070"/>
<name>A0A1D8UW80_9PROT</name>
<keyword evidence="1" id="KW-0677">Repeat</keyword>
<sequence length="556" mass="62139">MNPVSRNADRTTARQRILHVLAATPAHAPALVTLGEIWLREDKPARALAPLRRAVRIDPSFANRMLLSHTLQRCGARDEAFGYFQQALTIVPASGSAWFVMGGQAEAFGLHADAAEYYAKSLEYDPDSARVWHHLGYSLLETDCVEAAISAFQNAVRLEPSNADAWIDLSSALSRLGRFDEAGEVAEMARNLNPAAVAAWHNWGHALLNLNRSQEALRVFDEAMRLVPELPIMRFARATALLKSGDFENGWREYEWRWRDCQSPRRDIDAPLWQGEALQGRRILLHAEQGFGDSLQFVRFAPQLAAQGAYVVLHVPQTLARLLRDVEGVAEAVSYVPPEMHFDFHCPLASLPHRLSLTLETIPSKPYLSVLEKEQQRQGGALRRHVVGDAVKPPLIVGLVWSGDPRKSDAKAHRVDRRRSCDLADLSPFFAVPGVRFVSFQLGEARRQIAESGLPVIDVMEGVEDFADTAARLSGIDLLISVDTSIVHLAGGMGLPVWMLSRFDACWRWLENRDDTPWYPEMRIFHQPILGDWAGAIGNAASLLQRFSNIYWREAA</sequence>
<dbReference type="OrthoDB" id="9778733at2"/>
<dbReference type="PROSITE" id="PS50005">
    <property type="entry name" value="TPR"/>
    <property type="match status" value="5"/>
</dbReference>
<evidence type="ECO:0000313" key="3">
    <source>
        <dbReference type="EMBL" id="AOX17904.1"/>
    </source>
</evidence>
<dbReference type="InterPro" id="IPR011990">
    <property type="entry name" value="TPR-like_helical_dom_sf"/>
</dbReference>
<dbReference type="SUPFAM" id="SSF48452">
    <property type="entry name" value="TPR-like"/>
    <property type="match status" value="1"/>
</dbReference>
<dbReference type="Gene3D" id="1.25.40.10">
    <property type="entry name" value="Tetratricopeptide repeat domain"/>
    <property type="match status" value="1"/>
</dbReference>
<evidence type="ECO:0000313" key="4">
    <source>
        <dbReference type="Proteomes" id="UP000179145"/>
    </source>
</evidence>
<accession>A0A1D8UW80</accession>
<dbReference type="RefSeq" id="WP_083278463.1">
    <property type="nucleotide sequence ID" value="NZ_BJVW01000005.1"/>
</dbReference>
<dbReference type="InterPro" id="IPR019734">
    <property type="entry name" value="TPR_rpt"/>
</dbReference>
<dbReference type="AlphaFoldDB" id="A0A1D8UW80"/>
<dbReference type="Pfam" id="PF13432">
    <property type="entry name" value="TPR_16"/>
    <property type="match status" value="2"/>
</dbReference>
<evidence type="ECO:0000256" key="2">
    <source>
        <dbReference type="ARBA" id="ARBA00022803"/>
    </source>
</evidence>
<protein>
    <submittedName>
        <fullName evidence="3">Uncharacterized protein</fullName>
    </submittedName>
</protein>
<dbReference type="InterPro" id="IPR051685">
    <property type="entry name" value="Ycf3/AcsC/BcsC/TPR_MFPF"/>
</dbReference>
<dbReference type="Gene3D" id="3.40.50.2000">
    <property type="entry name" value="Glycogen Phosphorylase B"/>
    <property type="match status" value="1"/>
</dbReference>
<keyword evidence="2" id="KW-0802">TPR repeat</keyword>
<gene>
    <name evidence="3" type="ORF">A0U89_13070</name>
</gene>
<organism evidence="3 4">
    <name type="scientific">Kozakia baliensis</name>
    <dbReference type="NCBI Taxonomy" id="153496"/>
    <lineage>
        <taxon>Bacteria</taxon>
        <taxon>Pseudomonadati</taxon>
        <taxon>Pseudomonadota</taxon>
        <taxon>Alphaproteobacteria</taxon>
        <taxon>Acetobacterales</taxon>
        <taxon>Acetobacteraceae</taxon>
        <taxon>Kozakia</taxon>
    </lineage>
</organism>
<dbReference type="STRING" id="153496.A0U89_13070"/>
<dbReference type="PANTHER" id="PTHR44943">
    <property type="entry name" value="CELLULOSE SYNTHASE OPERON PROTEIN C"/>
    <property type="match status" value="1"/>
</dbReference>
<dbReference type="Pfam" id="PF14559">
    <property type="entry name" value="TPR_19"/>
    <property type="match status" value="1"/>
</dbReference>
<dbReference type="EMBL" id="CP014674">
    <property type="protein sequence ID" value="AOX17904.1"/>
    <property type="molecule type" value="Genomic_DNA"/>
</dbReference>
<proteinExistence type="predicted"/>
<dbReference type="eggNOG" id="COG0457">
    <property type="taxonomic scope" value="Bacteria"/>
</dbReference>